<dbReference type="InterPro" id="IPR036097">
    <property type="entry name" value="HisK_dim/P_sf"/>
</dbReference>
<accession>A0A371X5H8</accession>
<dbReference type="Gene3D" id="1.10.287.130">
    <property type="match status" value="1"/>
</dbReference>
<evidence type="ECO:0000256" key="1">
    <source>
        <dbReference type="ARBA" id="ARBA00000085"/>
    </source>
</evidence>
<dbReference type="PRINTS" id="PR00344">
    <property type="entry name" value="BCTRLSENSOR"/>
</dbReference>
<dbReference type="EMBL" id="QURL01000003">
    <property type="protein sequence ID" value="RFC64483.1"/>
    <property type="molecule type" value="Genomic_DNA"/>
</dbReference>
<evidence type="ECO:0000256" key="10">
    <source>
        <dbReference type="ARBA" id="ARBA00023136"/>
    </source>
</evidence>
<keyword evidence="5" id="KW-0808">Transferase</keyword>
<dbReference type="OrthoDB" id="9809329at2"/>
<feature type="transmembrane region" description="Helical" evidence="11">
    <location>
        <begin position="15"/>
        <end position="36"/>
    </location>
</feature>
<evidence type="ECO:0000256" key="4">
    <source>
        <dbReference type="ARBA" id="ARBA00022553"/>
    </source>
</evidence>
<dbReference type="InterPro" id="IPR050428">
    <property type="entry name" value="TCS_sensor_his_kinase"/>
</dbReference>
<evidence type="ECO:0000256" key="2">
    <source>
        <dbReference type="ARBA" id="ARBA00004141"/>
    </source>
</evidence>
<dbReference type="AlphaFoldDB" id="A0A371X5H8"/>
<evidence type="ECO:0000256" key="5">
    <source>
        <dbReference type="ARBA" id="ARBA00022679"/>
    </source>
</evidence>
<dbReference type="GO" id="GO:0005886">
    <property type="term" value="C:plasma membrane"/>
    <property type="evidence" value="ECO:0007669"/>
    <property type="project" value="TreeGrafter"/>
</dbReference>
<protein>
    <recommendedName>
        <fullName evidence="3">histidine kinase</fullName>
        <ecNumber evidence="3">2.7.13.3</ecNumber>
    </recommendedName>
</protein>
<comment type="subcellular location">
    <subcellularLocation>
        <location evidence="2">Membrane</location>
        <topology evidence="2">Multi-pass membrane protein</topology>
    </subcellularLocation>
</comment>
<name>A0A371X5H8_9HYPH</name>
<organism evidence="14 15">
    <name type="scientific">Fulvimarina endophytica</name>
    <dbReference type="NCBI Taxonomy" id="2293836"/>
    <lineage>
        <taxon>Bacteria</taxon>
        <taxon>Pseudomonadati</taxon>
        <taxon>Pseudomonadota</taxon>
        <taxon>Alphaproteobacteria</taxon>
        <taxon>Hyphomicrobiales</taxon>
        <taxon>Aurantimonadaceae</taxon>
        <taxon>Fulvimarina</taxon>
    </lineage>
</organism>
<dbReference type="PANTHER" id="PTHR45436:SF15">
    <property type="entry name" value="SENSOR HISTIDINE KINASE CUSS"/>
    <property type="match status" value="1"/>
</dbReference>
<evidence type="ECO:0000256" key="6">
    <source>
        <dbReference type="ARBA" id="ARBA00022692"/>
    </source>
</evidence>
<dbReference type="PANTHER" id="PTHR45436">
    <property type="entry name" value="SENSOR HISTIDINE KINASE YKOH"/>
    <property type="match status" value="1"/>
</dbReference>
<evidence type="ECO:0000313" key="14">
    <source>
        <dbReference type="EMBL" id="RFC64483.1"/>
    </source>
</evidence>
<keyword evidence="10 11" id="KW-0472">Membrane</keyword>
<dbReference type="InterPro" id="IPR005467">
    <property type="entry name" value="His_kinase_dom"/>
</dbReference>
<dbReference type="InterPro" id="IPR036890">
    <property type="entry name" value="HATPase_C_sf"/>
</dbReference>
<dbReference type="CDD" id="cd00082">
    <property type="entry name" value="HisKA"/>
    <property type="match status" value="1"/>
</dbReference>
<dbReference type="SMART" id="SM00387">
    <property type="entry name" value="HATPase_c"/>
    <property type="match status" value="1"/>
</dbReference>
<evidence type="ECO:0000256" key="11">
    <source>
        <dbReference type="SAM" id="Phobius"/>
    </source>
</evidence>
<dbReference type="InterPro" id="IPR003594">
    <property type="entry name" value="HATPase_dom"/>
</dbReference>
<dbReference type="PROSITE" id="PS50109">
    <property type="entry name" value="HIS_KIN"/>
    <property type="match status" value="1"/>
</dbReference>
<keyword evidence="6 11" id="KW-0812">Transmembrane</keyword>
<dbReference type="Pfam" id="PF02518">
    <property type="entry name" value="HATPase_c"/>
    <property type="match status" value="1"/>
</dbReference>
<comment type="caution">
    <text evidence="14">The sequence shown here is derived from an EMBL/GenBank/DDBJ whole genome shotgun (WGS) entry which is preliminary data.</text>
</comment>
<sequence length="459" mass="49162">MSEARSLLGLVARRILLFATLAVAIQSVVVFVSYWFDEDELGRIMVEHETETIASAFLGREGDPDLDIIRDRYGIGGEAEAGSDASGRSPDARAGYRILVQSPAGVLYDDCGIDCAHPLLVPATDPPDFWFRIVEPGMPLSIVGGRRFREADGTPLVVEFAAIDDPRSLVLGVLTEEMVEHMAWPMGLLLFLVFGATTLSIRSALRPMDAVVAAADAIDPRRSLQRLPGERLPREILRLVGAVNRAFDRAEALIGSQKIFAASIAHEIRTPVSIVKLELSRIDHPRARKAEGDIDGLTHVLEQLTALARLDAVEAEAFTFEPLGTFVEGVVEDIAPLVFGSGRTIAFERAADPRVRISRTLATTLVRNLVENAIKHTPAGTQILVRVEAPATILVVDDGPGFGEGWTGVDTGIASVKSTGSLGLGLKIADRIAAILGGSLTIAPGRDRGARITVALPAP</sequence>
<reference evidence="14 15" key="1">
    <citation type="submission" date="2018-08" db="EMBL/GenBank/DDBJ databases">
        <title>Fulvimarina sp. 85, whole genome shotgun sequence.</title>
        <authorList>
            <person name="Tuo L."/>
        </authorList>
    </citation>
    <scope>NUCLEOTIDE SEQUENCE [LARGE SCALE GENOMIC DNA]</scope>
    <source>
        <strain evidence="14 15">85</strain>
    </source>
</reference>
<dbReference type="InterPro" id="IPR004358">
    <property type="entry name" value="Sig_transdc_His_kin-like_C"/>
</dbReference>
<dbReference type="Proteomes" id="UP000264310">
    <property type="component" value="Unassembled WGS sequence"/>
</dbReference>
<dbReference type="GO" id="GO:0000155">
    <property type="term" value="F:phosphorelay sensor kinase activity"/>
    <property type="evidence" value="ECO:0007669"/>
    <property type="project" value="InterPro"/>
</dbReference>
<dbReference type="InterPro" id="IPR003661">
    <property type="entry name" value="HisK_dim/P_dom"/>
</dbReference>
<feature type="domain" description="HAMP" evidence="13">
    <location>
        <begin position="202"/>
        <end position="255"/>
    </location>
</feature>
<proteinExistence type="predicted"/>
<keyword evidence="7 14" id="KW-0418">Kinase</keyword>
<evidence type="ECO:0000256" key="3">
    <source>
        <dbReference type="ARBA" id="ARBA00012438"/>
    </source>
</evidence>
<dbReference type="InterPro" id="IPR003660">
    <property type="entry name" value="HAMP_dom"/>
</dbReference>
<dbReference type="SMART" id="SM00388">
    <property type="entry name" value="HisKA"/>
    <property type="match status" value="1"/>
</dbReference>
<dbReference type="EC" id="2.7.13.3" evidence="3"/>
<evidence type="ECO:0000313" key="15">
    <source>
        <dbReference type="Proteomes" id="UP000264310"/>
    </source>
</evidence>
<evidence type="ECO:0000256" key="7">
    <source>
        <dbReference type="ARBA" id="ARBA00022777"/>
    </source>
</evidence>
<keyword evidence="4" id="KW-0597">Phosphoprotein</keyword>
<evidence type="ECO:0000256" key="9">
    <source>
        <dbReference type="ARBA" id="ARBA00023012"/>
    </source>
</evidence>
<evidence type="ECO:0000259" key="13">
    <source>
        <dbReference type="PROSITE" id="PS50885"/>
    </source>
</evidence>
<keyword evidence="15" id="KW-1185">Reference proteome</keyword>
<evidence type="ECO:0000259" key="12">
    <source>
        <dbReference type="PROSITE" id="PS50109"/>
    </source>
</evidence>
<dbReference type="Gene3D" id="3.30.565.10">
    <property type="entry name" value="Histidine kinase-like ATPase, C-terminal domain"/>
    <property type="match status" value="1"/>
</dbReference>
<evidence type="ECO:0000256" key="8">
    <source>
        <dbReference type="ARBA" id="ARBA00022989"/>
    </source>
</evidence>
<dbReference type="RefSeq" id="WP_116682899.1">
    <property type="nucleotide sequence ID" value="NZ_QURL01000003.1"/>
</dbReference>
<gene>
    <name evidence="14" type="ORF">DYI37_09295</name>
</gene>
<feature type="domain" description="Histidine kinase" evidence="12">
    <location>
        <begin position="263"/>
        <end position="459"/>
    </location>
</feature>
<keyword evidence="9" id="KW-0902">Two-component regulatory system</keyword>
<comment type="catalytic activity">
    <reaction evidence="1">
        <text>ATP + protein L-histidine = ADP + protein N-phospho-L-histidine.</text>
        <dbReference type="EC" id="2.7.13.3"/>
    </reaction>
</comment>
<dbReference type="SUPFAM" id="SSF47384">
    <property type="entry name" value="Homodimeric domain of signal transducing histidine kinase"/>
    <property type="match status" value="1"/>
</dbReference>
<dbReference type="SUPFAM" id="SSF55874">
    <property type="entry name" value="ATPase domain of HSP90 chaperone/DNA topoisomerase II/histidine kinase"/>
    <property type="match status" value="1"/>
</dbReference>
<keyword evidence="8 11" id="KW-1133">Transmembrane helix</keyword>
<dbReference type="PROSITE" id="PS50885">
    <property type="entry name" value="HAMP"/>
    <property type="match status" value="1"/>
</dbReference>